<evidence type="ECO:0000313" key="1">
    <source>
        <dbReference type="EMBL" id="MFB2939160.1"/>
    </source>
</evidence>
<accession>A0ABV4YJZ9</accession>
<comment type="caution">
    <text evidence="1">The sequence shown here is derived from an EMBL/GenBank/DDBJ whole genome shotgun (WGS) entry which is preliminary data.</text>
</comment>
<proteinExistence type="predicted"/>
<name>A0ABV4YJZ9_9CYAN</name>
<sequence>MKLLYYPETDSLYIDLKASSSTDSMEIADGVVVDLDADGNIVGMDIDNASKKIDLNTLEASNLPALIDQMGLTIKVA</sequence>
<evidence type="ECO:0000313" key="2">
    <source>
        <dbReference type="Proteomes" id="UP001576776"/>
    </source>
</evidence>
<dbReference type="InterPro" id="IPR019270">
    <property type="entry name" value="DUF2283"/>
</dbReference>
<dbReference type="Pfam" id="PF10049">
    <property type="entry name" value="DUF2283"/>
    <property type="match status" value="1"/>
</dbReference>
<dbReference type="Proteomes" id="UP001576776">
    <property type="component" value="Unassembled WGS sequence"/>
</dbReference>
<dbReference type="PANTHER" id="PTHR37029">
    <property type="entry name" value="SSR1768 PROTEIN"/>
    <property type="match status" value="1"/>
</dbReference>
<dbReference type="PANTHER" id="PTHR37029:SF1">
    <property type="entry name" value="SSR1768 PROTEIN"/>
    <property type="match status" value="1"/>
</dbReference>
<protein>
    <submittedName>
        <fullName evidence="1">DUF2283 domain-containing protein</fullName>
    </submittedName>
</protein>
<dbReference type="EMBL" id="JBHFNS010000094">
    <property type="protein sequence ID" value="MFB2939160.1"/>
    <property type="molecule type" value="Genomic_DNA"/>
</dbReference>
<gene>
    <name evidence="1" type="ORF">ACE1B6_28245</name>
</gene>
<organism evidence="1 2">
    <name type="scientific">Floridaenema fluviatile BLCC-F154</name>
    <dbReference type="NCBI Taxonomy" id="3153640"/>
    <lineage>
        <taxon>Bacteria</taxon>
        <taxon>Bacillati</taxon>
        <taxon>Cyanobacteriota</taxon>
        <taxon>Cyanophyceae</taxon>
        <taxon>Oscillatoriophycideae</taxon>
        <taxon>Aerosakkonematales</taxon>
        <taxon>Aerosakkonemataceae</taxon>
        <taxon>Floridanema</taxon>
        <taxon>Floridanema fluviatile</taxon>
    </lineage>
</organism>
<reference evidence="1 2" key="1">
    <citation type="submission" date="2024-09" db="EMBL/GenBank/DDBJ databases">
        <title>Floridaenema gen nov. (Aerosakkonemataceae, Aerosakkonematales ord. nov., Cyanobacteria) from benthic tropical and subtropical fresh waters, with the description of four new species.</title>
        <authorList>
            <person name="Moretto J.A."/>
            <person name="Berthold D.E."/>
            <person name="Lefler F.W."/>
            <person name="Huang I.-S."/>
            <person name="Laughinghouse H. IV."/>
        </authorList>
    </citation>
    <scope>NUCLEOTIDE SEQUENCE [LARGE SCALE GENOMIC DNA]</scope>
    <source>
        <strain evidence="1 2">BLCC-F154</strain>
    </source>
</reference>
<keyword evidence="2" id="KW-1185">Reference proteome</keyword>
<dbReference type="RefSeq" id="WP_413260639.1">
    <property type="nucleotide sequence ID" value="NZ_JBHFNS010000094.1"/>
</dbReference>